<protein>
    <submittedName>
        <fullName evidence="7">Uncharacterized protein LOC125178071</fullName>
    </submittedName>
</protein>
<accession>A0A979FL71</accession>
<feature type="domain" description="RING-type" evidence="5">
    <location>
        <begin position="62"/>
        <end position="108"/>
    </location>
</feature>
<dbReference type="AlphaFoldDB" id="A0A979FL71"/>
<keyword evidence="2 4" id="KW-0863">Zinc-finger</keyword>
<dbReference type="GO" id="GO:0008270">
    <property type="term" value="F:zinc ion binding"/>
    <property type="evidence" value="ECO:0007669"/>
    <property type="project" value="UniProtKB-KW"/>
</dbReference>
<dbReference type="RefSeq" id="XP_047736965.1">
    <property type="nucleotide sequence ID" value="XM_047881009.1"/>
</dbReference>
<dbReference type="SMART" id="SM00184">
    <property type="entry name" value="RING"/>
    <property type="match status" value="1"/>
</dbReference>
<dbReference type="Pfam" id="PF00097">
    <property type="entry name" value="zf-C3HC4"/>
    <property type="match status" value="1"/>
</dbReference>
<dbReference type="Proteomes" id="UP000694843">
    <property type="component" value="Unplaced"/>
</dbReference>
<dbReference type="SUPFAM" id="SSF57850">
    <property type="entry name" value="RING/U-box"/>
    <property type="match status" value="1"/>
</dbReference>
<keyword evidence="1" id="KW-0479">Metal-binding</keyword>
<organism evidence="6 7">
    <name type="scientific">Hyalella azteca</name>
    <name type="common">Amphipod</name>
    <dbReference type="NCBI Taxonomy" id="294128"/>
    <lineage>
        <taxon>Eukaryota</taxon>
        <taxon>Metazoa</taxon>
        <taxon>Ecdysozoa</taxon>
        <taxon>Arthropoda</taxon>
        <taxon>Crustacea</taxon>
        <taxon>Multicrustacea</taxon>
        <taxon>Malacostraca</taxon>
        <taxon>Eumalacostraca</taxon>
        <taxon>Peracarida</taxon>
        <taxon>Amphipoda</taxon>
        <taxon>Senticaudata</taxon>
        <taxon>Talitrida</taxon>
        <taxon>Talitroidea</taxon>
        <taxon>Hyalellidae</taxon>
        <taxon>Hyalella</taxon>
    </lineage>
</organism>
<evidence type="ECO:0000256" key="3">
    <source>
        <dbReference type="ARBA" id="ARBA00022833"/>
    </source>
</evidence>
<dbReference type="InterPro" id="IPR001841">
    <property type="entry name" value="Znf_RING"/>
</dbReference>
<evidence type="ECO:0000256" key="1">
    <source>
        <dbReference type="ARBA" id="ARBA00022723"/>
    </source>
</evidence>
<dbReference type="InterPro" id="IPR017907">
    <property type="entry name" value="Znf_RING_CS"/>
</dbReference>
<dbReference type="KEGG" id="hazt:125178071"/>
<keyword evidence="6" id="KW-1185">Reference proteome</keyword>
<dbReference type="GeneID" id="125178071"/>
<dbReference type="Gene3D" id="3.30.40.10">
    <property type="entry name" value="Zinc/RING finger domain, C3HC4 (zinc finger)"/>
    <property type="match status" value="1"/>
</dbReference>
<evidence type="ECO:0000259" key="5">
    <source>
        <dbReference type="PROSITE" id="PS50089"/>
    </source>
</evidence>
<dbReference type="PROSITE" id="PS00518">
    <property type="entry name" value="ZF_RING_1"/>
    <property type="match status" value="1"/>
</dbReference>
<dbReference type="InterPro" id="IPR013083">
    <property type="entry name" value="Znf_RING/FYVE/PHD"/>
</dbReference>
<keyword evidence="3" id="KW-0862">Zinc</keyword>
<gene>
    <name evidence="7" type="primary">LOC125178071</name>
</gene>
<dbReference type="PROSITE" id="PS50089">
    <property type="entry name" value="ZF_RING_2"/>
    <property type="match status" value="1"/>
</dbReference>
<evidence type="ECO:0000313" key="7">
    <source>
        <dbReference type="RefSeq" id="XP_047736965.1"/>
    </source>
</evidence>
<evidence type="ECO:0000256" key="2">
    <source>
        <dbReference type="ARBA" id="ARBA00022771"/>
    </source>
</evidence>
<evidence type="ECO:0000256" key="4">
    <source>
        <dbReference type="PROSITE-ProRule" id="PRU00175"/>
    </source>
</evidence>
<evidence type="ECO:0000313" key="6">
    <source>
        <dbReference type="Proteomes" id="UP000694843"/>
    </source>
</evidence>
<dbReference type="InterPro" id="IPR018957">
    <property type="entry name" value="Znf_C3HC4_RING-type"/>
</dbReference>
<proteinExistence type="predicted"/>
<reference evidence="7" key="1">
    <citation type="submission" date="2025-08" db="UniProtKB">
        <authorList>
            <consortium name="RefSeq"/>
        </authorList>
    </citation>
    <scope>IDENTIFICATION</scope>
    <source>
        <tissue evidence="7">Whole organism</tissue>
    </source>
</reference>
<dbReference type="OrthoDB" id="411372at2759"/>
<sequence>MVKNSRRLKFIRNFKETKKTIKFRTMGNIGVKDSTNVLDDKNSAIAENNSIAPRTAKPKQACQLCSRVVEDCKRYYGLLPGCEHVFCYICITRWKNRGIMGKNCPVCNRVIMSIVGTPVYFYHNSIEKQNFLLSHLRKSNGHMKKLPNGLTVEQYIKFVVCPVKGAHDFSGTDFELYKPQQSPY</sequence>
<name>A0A979FL71_HYAAZ</name>